<proteinExistence type="predicted"/>
<keyword evidence="2" id="KW-1185">Reference proteome</keyword>
<gene>
    <name evidence="1" type="ORF">THIOM_003070</name>
</gene>
<evidence type="ECO:0000313" key="2">
    <source>
        <dbReference type="Proteomes" id="UP000076962"/>
    </source>
</evidence>
<comment type="caution">
    <text evidence="1">The sequence shown here is derived from an EMBL/GenBank/DDBJ whole genome shotgun (WGS) entry which is preliminary data.</text>
</comment>
<sequence>MSWADKDSYPKSFTVVIIDDLSHNGDKTVNLTLSQVSGGATLGLKTAIVSCSRYHQLLFS</sequence>
<dbReference type="InterPro" id="IPR038081">
    <property type="entry name" value="CalX-like_sf"/>
</dbReference>
<dbReference type="Gene3D" id="2.60.40.2030">
    <property type="match status" value="1"/>
</dbReference>
<dbReference type="AlphaFoldDB" id="A0A176RZQ0"/>
<organism evidence="1 2">
    <name type="scientific">Candidatus Thiomargarita nelsonii</name>
    <dbReference type="NCBI Taxonomy" id="1003181"/>
    <lineage>
        <taxon>Bacteria</taxon>
        <taxon>Pseudomonadati</taxon>
        <taxon>Pseudomonadota</taxon>
        <taxon>Gammaproteobacteria</taxon>
        <taxon>Thiotrichales</taxon>
        <taxon>Thiotrichaceae</taxon>
        <taxon>Thiomargarita</taxon>
    </lineage>
</organism>
<dbReference type="SUPFAM" id="SSF141072">
    <property type="entry name" value="CalX-like"/>
    <property type="match status" value="1"/>
</dbReference>
<accession>A0A176RZQ0</accession>
<name>A0A176RZQ0_9GAMM</name>
<dbReference type="Proteomes" id="UP000076962">
    <property type="component" value="Unassembled WGS sequence"/>
</dbReference>
<dbReference type="EMBL" id="LUTY01001820">
    <property type="protein sequence ID" value="OAD21167.1"/>
    <property type="molecule type" value="Genomic_DNA"/>
</dbReference>
<evidence type="ECO:0000313" key="1">
    <source>
        <dbReference type="EMBL" id="OAD21167.1"/>
    </source>
</evidence>
<reference evidence="1 2" key="1">
    <citation type="submission" date="2016-05" db="EMBL/GenBank/DDBJ databases">
        <title>Single-cell genome of chain-forming Candidatus Thiomargarita nelsonii and comparison to other large sulfur-oxidizing bacteria.</title>
        <authorList>
            <person name="Winkel M."/>
            <person name="Salman V."/>
            <person name="Woyke T."/>
            <person name="Schulz-Vogt H."/>
            <person name="Richter M."/>
            <person name="Flood B."/>
            <person name="Bailey J."/>
            <person name="Amann R."/>
            <person name="Mussmann M."/>
        </authorList>
    </citation>
    <scope>NUCLEOTIDE SEQUENCE [LARGE SCALE GENOMIC DNA]</scope>
    <source>
        <strain evidence="1 2">THI036</strain>
    </source>
</reference>
<protein>
    <submittedName>
        <fullName evidence="1">Uncharacterized protein</fullName>
    </submittedName>
</protein>